<dbReference type="InterPro" id="IPR041227">
    <property type="entry name" value="FluMu_N"/>
</dbReference>
<dbReference type="Pfam" id="PF17891">
    <property type="entry name" value="FluMu_N"/>
    <property type="match status" value="1"/>
</dbReference>
<evidence type="ECO:0000259" key="1">
    <source>
        <dbReference type="Pfam" id="PF17891"/>
    </source>
</evidence>
<comment type="caution">
    <text evidence="2">The sequence shown here is derived from an EMBL/GenBank/DDBJ whole genome shotgun (WGS) entry which is preliminary data.</text>
</comment>
<name>A0A6A7Z8S7_9PSED</name>
<reference evidence="2 3" key="1">
    <citation type="submission" date="2019-10" db="EMBL/GenBank/DDBJ databases">
        <title>Evaluation of single-gene subtyping targets for Pseudomonas.</title>
        <authorList>
            <person name="Reichler S.J."/>
            <person name="Orsi R.H."/>
            <person name="Wiedmann M."/>
            <person name="Martin N.H."/>
            <person name="Murphy S.I."/>
        </authorList>
    </citation>
    <scope>NUCLEOTIDE SEQUENCE [LARGE SCALE GENOMIC DNA]</scope>
    <source>
        <strain evidence="2 3">FSL R10-2107</strain>
    </source>
</reference>
<dbReference type="EMBL" id="WIVX01000002">
    <property type="protein sequence ID" value="MQU29976.1"/>
    <property type="molecule type" value="Genomic_DNA"/>
</dbReference>
<protein>
    <recommendedName>
        <fullName evidence="1">Mu-like prophage FluMu N-terminal domain-containing protein</fullName>
    </recommendedName>
</protein>
<organism evidence="2 3">
    <name type="scientific">Pseudomonas helleri</name>
    <dbReference type="NCBI Taxonomy" id="1608996"/>
    <lineage>
        <taxon>Bacteria</taxon>
        <taxon>Pseudomonadati</taxon>
        <taxon>Pseudomonadota</taxon>
        <taxon>Gammaproteobacteria</taxon>
        <taxon>Pseudomonadales</taxon>
        <taxon>Pseudomonadaceae</taxon>
        <taxon>Pseudomonas</taxon>
    </lineage>
</organism>
<gene>
    <name evidence="2" type="ORF">GHO30_00955</name>
</gene>
<dbReference type="Gene3D" id="3.40.5.80">
    <property type="match status" value="1"/>
</dbReference>
<proteinExistence type="predicted"/>
<sequence length="201" mass="21580">MAIIIAAKRHGFRRCGIAHSSEPTLYRDDHFTAAQLQALGKDPQLVVSYVDADLDDQQELLNGTSPIQKAGLSSEITVSVLGKADIAAMGDTASKHQDVAILGQDHPSLAGGLSRSDIEGLWEEALLENSQRDAFILSTEIETLWAAALLEDLQRTADKQAVEINALWEEALAEEAQRATGSVKAEPKSQKKPVKPGSAAK</sequence>
<evidence type="ECO:0000313" key="2">
    <source>
        <dbReference type="EMBL" id="MQU29976.1"/>
    </source>
</evidence>
<keyword evidence="3" id="KW-1185">Reference proteome</keyword>
<feature type="domain" description="Mu-like prophage FluMu N-terminal" evidence="1">
    <location>
        <begin position="3"/>
        <end position="52"/>
    </location>
</feature>
<dbReference type="AlphaFoldDB" id="A0A6A7Z8S7"/>
<accession>A0A6A7Z8S7</accession>
<dbReference type="RefSeq" id="WP_153350681.1">
    <property type="nucleotide sequence ID" value="NZ_JBQDSB010000042.1"/>
</dbReference>
<dbReference type="SUPFAM" id="SSF160059">
    <property type="entry name" value="PriA/YqbF domain"/>
    <property type="match status" value="1"/>
</dbReference>
<evidence type="ECO:0000313" key="3">
    <source>
        <dbReference type="Proteomes" id="UP000470186"/>
    </source>
</evidence>
<dbReference type="Proteomes" id="UP000470186">
    <property type="component" value="Unassembled WGS sequence"/>
</dbReference>